<dbReference type="EMBL" id="PPEA01000114">
    <property type="protein sequence ID" value="PQM48985.1"/>
    <property type="molecule type" value="Genomic_DNA"/>
</dbReference>
<organism evidence="1 2">
    <name type="scientific">Mycobacterium talmoniae</name>
    <dbReference type="NCBI Taxonomy" id="1858794"/>
    <lineage>
        <taxon>Bacteria</taxon>
        <taxon>Bacillati</taxon>
        <taxon>Actinomycetota</taxon>
        <taxon>Actinomycetes</taxon>
        <taxon>Mycobacteriales</taxon>
        <taxon>Mycobacteriaceae</taxon>
        <taxon>Mycobacterium</taxon>
    </lineage>
</organism>
<name>A0A2S8BQN4_9MYCO</name>
<comment type="caution">
    <text evidence="1">The sequence shown here is derived from an EMBL/GenBank/DDBJ whole genome shotgun (WGS) entry which is preliminary data.</text>
</comment>
<dbReference type="AlphaFoldDB" id="A0A2S8BQN4"/>
<reference evidence="1 2" key="1">
    <citation type="journal article" date="2017" name="Int. J. Syst. Evol. Microbiol.">
        <title>Mycobacterium talmoniae sp. nov., a slowly growing mycobacterium isolated from human respiratory samples.</title>
        <authorList>
            <person name="Davidson R.M."/>
            <person name="DeGroote M.A."/>
            <person name="Marola J.L."/>
            <person name="Buss S."/>
            <person name="Jones V."/>
            <person name="McNeil M.R."/>
            <person name="Freifeld A.G."/>
            <person name="Elaine Epperson L."/>
            <person name="Hasan N.A."/>
            <person name="Jackson M."/>
            <person name="Iwen P.C."/>
            <person name="Salfinger M."/>
            <person name="Strong M."/>
        </authorList>
    </citation>
    <scope>NUCLEOTIDE SEQUENCE [LARGE SCALE GENOMIC DNA]</scope>
    <source>
        <strain evidence="1 2">ATCC BAA-2683</strain>
    </source>
</reference>
<dbReference type="Proteomes" id="UP000238296">
    <property type="component" value="Unassembled WGS sequence"/>
</dbReference>
<proteinExistence type="predicted"/>
<gene>
    <name evidence="1" type="ORF">C1Y40_00809</name>
</gene>
<accession>A0A2S8BQN4</accession>
<evidence type="ECO:0000313" key="2">
    <source>
        <dbReference type="Proteomes" id="UP000238296"/>
    </source>
</evidence>
<evidence type="ECO:0000313" key="1">
    <source>
        <dbReference type="EMBL" id="PQM48985.1"/>
    </source>
</evidence>
<sequence length="65" mass="6822">MVGLIDAVWQHGLLGADRRGDLERISLDALTAALEIANLSAALTVARAGADLPDRAARDAAARRE</sequence>
<protein>
    <submittedName>
        <fullName evidence="1">Uncharacterized protein</fullName>
    </submittedName>
</protein>